<dbReference type="STRING" id="665004.AC529_05960"/>
<dbReference type="OrthoDB" id="9794429at2"/>
<proteinExistence type="predicted"/>
<evidence type="ECO:0000256" key="2">
    <source>
        <dbReference type="ARBA" id="ARBA00023150"/>
    </source>
</evidence>
<feature type="domain" description="MoaB/Mog" evidence="3">
    <location>
        <begin position="10"/>
        <end position="157"/>
    </location>
</feature>
<dbReference type="CDD" id="cd00886">
    <property type="entry name" value="MogA_MoaB"/>
    <property type="match status" value="1"/>
</dbReference>
<accession>A0A147KJX6</accession>
<keyword evidence="5" id="KW-1185">Reference proteome</keyword>
<sequence length="169" mass="17046">MSGAAVPRVVVVTVSDRAAAGRYEDRSGPLLAELAAEAGCAVDGPWVVPDGEPVTEALRRALAEGYDAALTTGGTGLAPRDATPEATRPLLEYEIPGLAEALRAAGRDKGVATAVLSRGLAGVARLGGHRMLVVNLPGSTGGVRDGMAVLGPVLAHAVAQMRGGDHARP</sequence>
<dbReference type="PANTHER" id="PTHR43764:SF1">
    <property type="entry name" value="MOLYBDOPTERIN MOLYBDOTRANSFERASE"/>
    <property type="match status" value="1"/>
</dbReference>
<reference evidence="5" key="1">
    <citation type="journal article" date="2017" name="Acta Aliment.">
        <title>Plant polysaccharide degrading enzyme system of Thermpbifida cellulosilytica TB100 revealed by de novo genome project data.</title>
        <authorList>
            <person name="Toth A."/>
            <person name="Baka E."/>
            <person name="Luzics S."/>
            <person name="Bata-Vidacs I."/>
            <person name="Nagy I."/>
            <person name="Balint B."/>
            <person name="Herceg R."/>
            <person name="Olasz F."/>
            <person name="Wilk T."/>
            <person name="Nagy T."/>
            <person name="Kriszt B."/>
            <person name="Nagy I."/>
            <person name="Kukolya J."/>
        </authorList>
    </citation>
    <scope>NUCLEOTIDE SEQUENCE [LARGE SCALE GENOMIC DNA]</scope>
    <source>
        <strain evidence="5">TB100</strain>
    </source>
</reference>
<protein>
    <submittedName>
        <fullName evidence="4">Molybdenum cofactor synthesis protein</fullName>
    </submittedName>
</protein>
<dbReference type="Gene3D" id="3.40.980.10">
    <property type="entry name" value="MoaB/Mog-like domain"/>
    <property type="match status" value="1"/>
</dbReference>
<dbReference type="EMBL" id="LGEM01000022">
    <property type="protein sequence ID" value="KUP97602.1"/>
    <property type="molecule type" value="Genomic_DNA"/>
</dbReference>
<dbReference type="PANTHER" id="PTHR43764">
    <property type="entry name" value="MOLYBDENUM COFACTOR BIOSYNTHESIS"/>
    <property type="match status" value="1"/>
</dbReference>
<evidence type="ECO:0000256" key="1">
    <source>
        <dbReference type="ARBA" id="ARBA00005046"/>
    </source>
</evidence>
<dbReference type="InterPro" id="IPR036425">
    <property type="entry name" value="MoaB/Mog-like_dom_sf"/>
</dbReference>
<dbReference type="SMART" id="SM00852">
    <property type="entry name" value="MoCF_biosynth"/>
    <property type="match status" value="1"/>
</dbReference>
<comment type="pathway">
    <text evidence="1">Cofactor biosynthesis; molybdopterin biosynthesis.</text>
</comment>
<dbReference type="PATRIC" id="fig|665004.4.peg.787"/>
<dbReference type="GO" id="GO:0006777">
    <property type="term" value="P:Mo-molybdopterin cofactor biosynthetic process"/>
    <property type="evidence" value="ECO:0007669"/>
    <property type="project" value="UniProtKB-KW"/>
</dbReference>
<organism evidence="4 5">
    <name type="scientific">Thermobifida cellulosilytica TB100</name>
    <dbReference type="NCBI Taxonomy" id="665004"/>
    <lineage>
        <taxon>Bacteria</taxon>
        <taxon>Bacillati</taxon>
        <taxon>Actinomycetota</taxon>
        <taxon>Actinomycetes</taxon>
        <taxon>Streptosporangiales</taxon>
        <taxon>Nocardiopsidaceae</taxon>
        <taxon>Thermobifida</taxon>
    </lineage>
</organism>
<evidence type="ECO:0000313" key="5">
    <source>
        <dbReference type="Proteomes" id="UP000074382"/>
    </source>
</evidence>
<evidence type="ECO:0000259" key="3">
    <source>
        <dbReference type="SMART" id="SM00852"/>
    </source>
</evidence>
<keyword evidence="2" id="KW-0501">Molybdenum cofactor biosynthesis</keyword>
<dbReference type="RefSeq" id="WP_068753472.1">
    <property type="nucleotide sequence ID" value="NZ_KQ950180.1"/>
</dbReference>
<comment type="caution">
    <text evidence="4">The sequence shown here is derived from an EMBL/GenBank/DDBJ whole genome shotgun (WGS) entry which is preliminary data.</text>
</comment>
<dbReference type="Proteomes" id="UP000074382">
    <property type="component" value="Unassembled WGS sequence"/>
</dbReference>
<dbReference type="NCBIfam" id="TIGR00177">
    <property type="entry name" value="molyb_syn"/>
    <property type="match status" value="1"/>
</dbReference>
<dbReference type="InterPro" id="IPR051920">
    <property type="entry name" value="MPT_Adenylyltrnsfr/MoaC-Rel"/>
</dbReference>
<evidence type="ECO:0000313" key="4">
    <source>
        <dbReference type="EMBL" id="KUP97602.1"/>
    </source>
</evidence>
<dbReference type="InterPro" id="IPR001453">
    <property type="entry name" value="MoaB/Mog_dom"/>
</dbReference>
<name>A0A147KJX6_THECS</name>
<dbReference type="AlphaFoldDB" id="A0A147KJX6"/>
<dbReference type="SUPFAM" id="SSF53218">
    <property type="entry name" value="Molybdenum cofactor biosynthesis proteins"/>
    <property type="match status" value="1"/>
</dbReference>
<gene>
    <name evidence="4" type="ORF">AC529_05960</name>
</gene>
<dbReference type="Pfam" id="PF00994">
    <property type="entry name" value="MoCF_biosynth"/>
    <property type="match status" value="1"/>
</dbReference>